<organism evidence="1 2">
    <name type="scientific">Paraburkholderia fungorum</name>
    <dbReference type="NCBI Taxonomy" id="134537"/>
    <lineage>
        <taxon>Bacteria</taxon>
        <taxon>Pseudomonadati</taxon>
        <taxon>Pseudomonadota</taxon>
        <taxon>Betaproteobacteria</taxon>
        <taxon>Burkholderiales</taxon>
        <taxon>Burkholderiaceae</taxon>
        <taxon>Paraburkholderia</taxon>
    </lineage>
</organism>
<name>A0A3R7GQ71_9BURK</name>
<sequence length="289" mass="33369">MKNPASFFKFVSKDRADILSGGMIRFTPPLGLNDPFELNPEVYHLSRCWIEHVSKNDSPNTEFDDADYRYSIDRFNKLDEYKEKAASYAQEHGVLSLSASYDTSENPALLMGHRGDPRNNLLMWAHYCESHTGFVIEFYPDFLDGDKQKVIYTEDRPLLTFEDIDSSGDFPYLFKSTEWEYENEWRCFRPLNDADKILDPGIHLFSFRKRSVKSVTFGCGASEKTRKAVLDILAADPDYANVETFFAKVGEERFELDFHQEIHKNGSVWSNASPFQNARIDTQKVPGNY</sequence>
<accession>A0A3R7GQ71</accession>
<evidence type="ECO:0000313" key="2">
    <source>
        <dbReference type="Proteomes" id="UP000283709"/>
    </source>
</evidence>
<comment type="caution">
    <text evidence="1">The sequence shown here is derived from an EMBL/GenBank/DDBJ whole genome shotgun (WGS) entry which is preliminary data.</text>
</comment>
<dbReference type="Pfam" id="PF11185">
    <property type="entry name" value="DUF2971"/>
    <property type="match status" value="1"/>
</dbReference>
<reference evidence="1 2" key="1">
    <citation type="submission" date="2016-07" db="EMBL/GenBank/DDBJ databases">
        <title>Genome analysis of Burkholderia fungorum ES3-20.</title>
        <authorList>
            <person name="Xu D."/>
            <person name="Yao R."/>
            <person name="Zheng S."/>
        </authorList>
    </citation>
    <scope>NUCLEOTIDE SEQUENCE [LARGE SCALE GENOMIC DNA]</scope>
    <source>
        <strain evidence="1 2">ES3-20</strain>
    </source>
</reference>
<gene>
    <name evidence="1" type="ORF">BCY88_07380</name>
</gene>
<dbReference type="InterPro" id="IPR021352">
    <property type="entry name" value="DUF2971"/>
</dbReference>
<protein>
    <recommendedName>
        <fullName evidence="3">DUF2971 domain-containing protein</fullName>
    </recommendedName>
</protein>
<dbReference type="AlphaFoldDB" id="A0A3R7GQ71"/>
<evidence type="ECO:0008006" key="3">
    <source>
        <dbReference type="Google" id="ProtNLM"/>
    </source>
</evidence>
<proteinExistence type="predicted"/>
<dbReference type="EMBL" id="MCAS01000034">
    <property type="protein sequence ID" value="RKF38266.1"/>
    <property type="molecule type" value="Genomic_DNA"/>
</dbReference>
<evidence type="ECO:0000313" key="1">
    <source>
        <dbReference type="EMBL" id="RKF38266.1"/>
    </source>
</evidence>
<dbReference type="Proteomes" id="UP000283709">
    <property type="component" value="Unassembled WGS sequence"/>
</dbReference>